<dbReference type="FunFam" id="3.40.50.720:FF:000047">
    <property type="entry name" value="NADP-dependent L-serine/L-allo-threonine dehydrogenase"/>
    <property type="match status" value="1"/>
</dbReference>
<accession>U5EYB8</accession>
<evidence type="ECO:0000256" key="2">
    <source>
        <dbReference type="ARBA" id="ARBA00023002"/>
    </source>
</evidence>
<sequence length="243" mass="27236">MDRWKNKIAIVTGASAGIGASISAELIKSGVIVVGLARRREKLESFKNEVWYPENFYPFKCDVTKEEEILSVFRWVNEKFRGLHILVNNAGTIIPGMTIDANNTEILREVFDTNVMGLLWCTREAVQLMKKYSIDGHIIHMNSVSGHRPPPSAGLNVYFASKHAVTTLTETLRRELLAEQSKIRITSISPGIVKTELFEKMNMPNDIPHLQPIDVANAVLYTLGTSSHVQVHELIIKPLGEMV</sequence>
<dbReference type="AlphaFoldDB" id="U5EYB8"/>
<reference evidence="4" key="1">
    <citation type="journal article" date="2014" name="Insect Biochem. Mol. Biol.">
        <title>An insight into the sialome of the frog biting fly, Corethrella appendiculata.</title>
        <authorList>
            <person name="Ribeiro J.M.C."/>
            <person name="Chagas A.C."/>
            <person name="Pham V.M."/>
            <person name="Lounibos L.P."/>
            <person name="Calvo E."/>
        </authorList>
    </citation>
    <scope>NUCLEOTIDE SEQUENCE</scope>
    <source>
        <tissue evidence="4">Salivary glands</tissue>
    </source>
</reference>
<dbReference type="EMBL" id="GANO01002098">
    <property type="protein sequence ID" value="JAB57773.1"/>
    <property type="molecule type" value="mRNA"/>
</dbReference>
<proteinExistence type="evidence at transcript level"/>
<dbReference type="InterPro" id="IPR036291">
    <property type="entry name" value="NAD(P)-bd_dom_sf"/>
</dbReference>
<dbReference type="InterPro" id="IPR002347">
    <property type="entry name" value="SDR_fam"/>
</dbReference>
<protein>
    <submittedName>
        <fullName evidence="4">Putative dehydrogenase</fullName>
    </submittedName>
</protein>
<dbReference type="PANTHER" id="PTHR43115:SF4">
    <property type="entry name" value="DEHYDROGENASE_REDUCTASE SDR FAMILY MEMBER 11"/>
    <property type="match status" value="1"/>
</dbReference>
<evidence type="ECO:0000256" key="3">
    <source>
        <dbReference type="RuleBase" id="RU000363"/>
    </source>
</evidence>
<dbReference type="GO" id="GO:0016616">
    <property type="term" value="F:oxidoreductase activity, acting on the CH-OH group of donors, NAD or NADP as acceptor"/>
    <property type="evidence" value="ECO:0007669"/>
    <property type="project" value="UniProtKB-ARBA"/>
</dbReference>
<dbReference type="PANTHER" id="PTHR43115">
    <property type="entry name" value="DEHYDROGENASE/REDUCTASE SDR FAMILY MEMBER 11"/>
    <property type="match status" value="1"/>
</dbReference>
<keyword evidence="2" id="KW-0560">Oxidoreductase</keyword>
<evidence type="ECO:0000313" key="4">
    <source>
        <dbReference type="EMBL" id="JAB57773.1"/>
    </source>
</evidence>
<dbReference type="Pfam" id="PF00106">
    <property type="entry name" value="adh_short"/>
    <property type="match status" value="1"/>
</dbReference>
<comment type="similarity">
    <text evidence="1 3">Belongs to the short-chain dehydrogenases/reductases (SDR) family.</text>
</comment>
<dbReference type="Gene3D" id="3.40.50.720">
    <property type="entry name" value="NAD(P)-binding Rossmann-like Domain"/>
    <property type="match status" value="1"/>
</dbReference>
<name>U5EYB8_9DIPT</name>
<evidence type="ECO:0000256" key="1">
    <source>
        <dbReference type="ARBA" id="ARBA00006484"/>
    </source>
</evidence>
<dbReference type="PRINTS" id="PR00081">
    <property type="entry name" value="GDHRDH"/>
</dbReference>
<organism evidence="4">
    <name type="scientific">Corethrella appendiculata</name>
    <dbReference type="NCBI Taxonomy" id="1370023"/>
    <lineage>
        <taxon>Eukaryota</taxon>
        <taxon>Metazoa</taxon>
        <taxon>Ecdysozoa</taxon>
        <taxon>Arthropoda</taxon>
        <taxon>Hexapoda</taxon>
        <taxon>Insecta</taxon>
        <taxon>Pterygota</taxon>
        <taxon>Neoptera</taxon>
        <taxon>Endopterygota</taxon>
        <taxon>Diptera</taxon>
        <taxon>Nematocera</taxon>
        <taxon>Culicoidea</taxon>
        <taxon>Chaoboridae</taxon>
        <taxon>Corethrella</taxon>
    </lineage>
</organism>
<dbReference type="SUPFAM" id="SSF51735">
    <property type="entry name" value="NAD(P)-binding Rossmann-fold domains"/>
    <property type="match status" value="1"/>
</dbReference>
<dbReference type="PRINTS" id="PR00080">
    <property type="entry name" value="SDRFAMILY"/>
</dbReference>